<accession>A0A448XT49</accession>
<organism evidence="1 2">
    <name type="scientific">Protopolystoma xenopodis</name>
    <dbReference type="NCBI Taxonomy" id="117903"/>
    <lineage>
        <taxon>Eukaryota</taxon>
        <taxon>Metazoa</taxon>
        <taxon>Spiralia</taxon>
        <taxon>Lophotrochozoa</taxon>
        <taxon>Platyhelminthes</taxon>
        <taxon>Monogenea</taxon>
        <taxon>Polyopisthocotylea</taxon>
        <taxon>Polystomatidea</taxon>
        <taxon>Polystomatidae</taxon>
        <taxon>Protopolystoma</taxon>
    </lineage>
</organism>
<dbReference type="EMBL" id="CAAALY010295025">
    <property type="protein sequence ID" value="VEL44325.1"/>
    <property type="molecule type" value="Genomic_DNA"/>
</dbReference>
<dbReference type="AlphaFoldDB" id="A0A448XT49"/>
<evidence type="ECO:0000313" key="1">
    <source>
        <dbReference type="EMBL" id="VEL44325.1"/>
    </source>
</evidence>
<reference evidence="1" key="1">
    <citation type="submission" date="2018-11" db="EMBL/GenBank/DDBJ databases">
        <authorList>
            <consortium name="Pathogen Informatics"/>
        </authorList>
    </citation>
    <scope>NUCLEOTIDE SEQUENCE</scope>
</reference>
<keyword evidence="2" id="KW-1185">Reference proteome</keyword>
<sequence length="71" mass="8076">MALISRLKKRRLSRSARCPVGIRRCLDVCHATSQTSSDSDLLSTKALRWHRVNQPNRLVLACSRESRNTKA</sequence>
<dbReference type="Proteomes" id="UP000784294">
    <property type="component" value="Unassembled WGS sequence"/>
</dbReference>
<comment type="caution">
    <text evidence="1">The sequence shown here is derived from an EMBL/GenBank/DDBJ whole genome shotgun (WGS) entry which is preliminary data.</text>
</comment>
<protein>
    <submittedName>
        <fullName evidence="1">Uncharacterized protein</fullName>
    </submittedName>
</protein>
<evidence type="ECO:0000313" key="2">
    <source>
        <dbReference type="Proteomes" id="UP000784294"/>
    </source>
</evidence>
<name>A0A448XT49_9PLAT</name>
<gene>
    <name evidence="1" type="ORF">PXEA_LOCUS37765</name>
</gene>
<proteinExistence type="predicted"/>